<evidence type="ECO:0000313" key="10">
    <source>
        <dbReference type="EMBL" id="MBD8526960.1"/>
    </source>
</evidence>
<name>A0AAW3ZPU7_9GAMM</name>
<evidence type="ECO:0000256" key="8">
    <source>
        <dbReference type="SAM" id="Phobius"/>
    </source>
</evidence>
<feature type="compositionally biased region" description="Polar residues" evidence="7">
    <location>
        <begin position="260"/>
        <end position="269"/>
    </location>
</feature>
<evidence type="ECO:0000256" key="6">
    <source>
        <dbReference type="SAM" id="Coils"/>
    </source>
</evidence>
<accession>A0AAW3ZPU7</accession>
<dbReference type="CDD" id="cd14014">
    <property type="entry name" value="STKc_PknB_like"/>
    <property type="match status" value="1"/>
</dbReference>
<dbReference type="InterPro" id="IPR000719">
    <property type="entry name" value="Prot_kinase_dom"/>
</dbReference>
<keyword evidence="2 5" id="KW-0547">Nucleotide-binding</keyword>
<dbReference type="AlphaFoldDB" id="A0AAW3ZPU7"/>
<dbReference type="InterPro" id="IPR019734">
    <property type="entry name" value="TPR_rpt"/>
</dbReference>
<evidence type="ECO:0000259" key="9">
    <source>
        <dbReference type="PROSITE" id="PS50011"/>
    </source>
</evidence>
<dbReference type="SMART" id="SM00220">
    <property type="entry name" value="S_TKc"/>
    <property type="match status" value="1"/>
</dbReference>
<feature type="region of interest" description="Disordered" evidence="7">
    <location>
        <begin position="242"/>
        <end position="271"/>
    </location>
</feature>
<comment type="caution">
    <text evidence="10">The sequence shown here is derived from an EMBL/GenBank/DDBJ whole genome shotgun (WGS) entry which is preliminary data.</text>
</comment>
<dbReference type="SUPFAM" id="SSF48452">
    <property type="entry name" value="TPR-like"/>
    <property type="match status" value="3"/>
</dbReference>
<keyword evidence="1" id="KW-0808">Transferase</keyword>
<organism evidence="10 11">
    <name type="scientific">Pseudomarimonas arenosa</name>
    <dbReference type="NCBI Taxonomy" id="2774145"/>
    <lineage>
        <taxon>Bacteria</taxon>
        <taxon>Pseudomonadati</taxon>
        <taxon>Pseudomonadota</taxon>
        <taxon>Gammaproteobacteria</taxon>
        <taxon>Lysobacterales</taxon>
        <taxon>Lysobacteraceae</taxon>
        <taxon>Pseudomarimonas</taxon>
    </lineage>
</organism>
<keyword evidence="4 5" id="KW-0067">ATP-binding</keyword>
<feature type="transmembrane region" description="Helical" evidence="8">
    <location>
        <begin position="378"/>
        <end position="399"/>
    </location>
</feature>
<feature type="coiled-coil region" evidence="6">
    <location>
        <begin position="398"/>
        <end position="432"/>
    </location>
</feature>
<feature type="domain" description="Protein kinase" evidence="9">
    <location>
        <begin position="92"/>
        <end position="350"/>
    </location>
</feature>
<keyword evidence="3 10" id="KW-0418">Kinase</keyword>
<keyword evidence="10" id="KW-0723">Serine/threonine-protein kinase</keyword>
<gene>
    <name evidence="10" type="ORF">IFO71_14560</name>
</gene>
<dbReference type="PROSITE" id="PS00107">
    <property type="entry name" value="PROTEIN_KINASE_ATP"/>
    <property type="match status" value="1"/>
</dbReference>
<sequence length="862" mass="93619">MSGATERPADDAYRASLDALLCELLDLDAGARAQRLVSLDPDRRRQIEALLAAAFGADDKLQVGGAMHPDLLEHIVAEDEHALQPGTRLGAYRVLQEIGVGGMGRVFLAERADGLFARRVALKLLPVHATPRELQRLQREQRILASLVHPGIARLYDAGISDQGAPYLVMEHVDGETIDVWCEHHAHGARARLQLLIEVCRAVESAHQHLIVHCDIKPANILVSAEGQAKLLDFGIARLLGSDPPGDPKQGDQGDGDASGHTTGSSTGAWLTPRYASPELRAGRAPTTASDIYQLGLLAGELLGAASRGSSQGRRDALPRTDLEAILARAVAERPADRYASVERLREDFERLQQGLPVSARRPGALYRLQRLAGRRPFTLAAAGVGVLVLLLISALFVTRLAAERDARRAQAEQAERARAEAEQVVAFLVDLFRSGDPYSSSDATPTSALTADVLLARAADRIGPQLDQQPLVRARLLAELGRIHRILGHFERAEPLLRESMALLEANPDANRLQLADVRLSLARLLDQRGGFDEASTLLDAAEAQFRQVGDRERLASALEARGNLLLDHQDVRSIATLQASLALWQALGNIDREADLHLFLANALAIHDRLTEARPHREAALALVEARLGPGHPTVANALVGLADQFQKEGHPADSVALLERAISIYDQHFGEADFRLATALNNLGTTLSDLGRQEAARQPLQRALIAYRQGQPDHPAIGTILNNLGTIHWHLADPNPAAEHYRQALDHLRPRLRADHPMIALVEFNLGEALLALGDARQARPLLESALVGLEKHFGPRHSMLVPGLDYLAGLDRKAGALRQAEARMRRALAIREADPQGDQAALTTARAELAALQAMLRK</sequence>
<dbReference type="Proteomes" id="UP000613768">
    <property type="component" value="Unassembled WGS sequence"/>
</dbReference>
<feature type="binding site" evidence="5">
    <location>
        <position position="123"/>
    </location>
    <ligand>
        <name>ATP</name>
        <dbReference type="ChEBI" id="CHEBI:30616"/>
    </ligand>
</feature>
<reference evidence="10 11" key="1">
    <citation type="submission" date="2020-09" db="EMBL/GenBank/DDBJ databases">
        <title>Pseudoxanthomonas sp. CAU 1598 isolated from sand of Yaerae Beach.</title>
        <authorList>
            <person name="Kim W."/>
        </authorList>
    </citation>
    <scope>NUCLEOTIDE SEQUENCE [LARGE SCALE GENOMIC DNA]</scope>
    <source>
        <strain evidence="10 11">CAU 1598</strain>
    </source>
</reference>
<evidence type="ECO:0000256" key="2">
    <source>
        <dbReference type="ARBA" id="ARBA00022741"/>
    </source>
</evidence>
<keyword evidence="11" id="KW-1185">Reference proteome</keyword>
<dbReference type="SMART" id="SM00028">
    <property type="entry name" value="TPR"/>
    <property type="match status" value="7"/>
</dbReference>
<dbReference type="Gene3D" id="1.10.510.10">
    <property type="entry name" value="Transferase(Phosphotransferase) domain 1"/>
    <property type="match status" value="1"/>
</dbReference>
<dbReference type="Gene3D" id="1.25.40.10">
    <property type="entry name" value="Tetratricopeptide repeat domain"/>
    <property type="match status" value="3"/>
</dbReference>
<dbReference type="SUPFAM" id="SSF56112">
    <property type="entry name" value="Protein kinase-like (PK-like)"/>
    <property type="match status" value="1"/>
</dbReference>
<dbReference type="Gene3D" id="3.30.200.20">
    <property type="entry name" value="Phosphorylase Kinase, domain 1"/>
    <property type="match status" value="1"/>
</dbReference>
<protein>
    <submittedName>
        <fullName evidence="10">Serine/threonine protein kinase</fullName>
    </submittedName>
</protein>
<dbReference type="Pfam" id="PF13374">
    <property type="entry name" value="TPR_10"/>
    <property type="match status" value="2"/>
</dbReference>
<keyword evidence="8" id="KW-0812">Transmembrane</keyword>
<evidence type="ECO:0000313" key="11">
    <source>
        <dbReference type="Proteomes" id="UP000613768"/>
    </source>
</evidence>
<dbReference type="EMBL" id="JACYTR010000036">
    <property type="protein sequence ID" value="MBD8526960.1"/>
    <property type="molecule type" value="Genomic_DNA"/>
</dbReference>
<dbReference type="Pfam" id="PF13424">
    <property type="entry name" value="TPR_12"/>
    <property type="match status" value="2"/>
</dbReference>
<dbReference type="InterPro" id="IPR011990">
    <property type="entry name" value="TPR-like_helical_dom_sf"/>
</dbReference>
<dbReference type="InterPro" id="IPR011009">
    <property type="entry name" value="Kinase-like_dom_sf"/>
</dbReference>
<dbReference type="InterPro" id="IPR017441">
    <property type="entry name" value="Protein_kinase_ATP_BS"/>
</dbReference>
<proteinExistence type="predicted"/>
<dbReference type="InterPro" id="IPR008271">
    <property type="entry name" value="Ser/Thr_kinase_AS"/>
</dbReference>
<keyword evidence="6" id="KW-0175">Coiled coil</keyword>
<dbReference type="Pfam" id="PF00069">
    <property type="entry name" value="Pkinase"/>
    <property type="match status" value="1"/>
</dbReference>
<keyword evidence="8" id="KW-0472">Membrane</keyword>
<dbReference type="PROSITE" id="PS00108">
    <property type="entry name" value="PROTEIN_KINASE_ST"/>
    <property type="match status" value="1"/>
</dbReference>
<dbReference type="GO" id="GO:0004674">
    <property type="term" value="F:protein serine/threonine kinase activity"/>
    <property type="evidence" value="ECO:0007669"/>
    <property type="project" value="UniProtKB-KW"/>
</dbReference>
<dbReference type="GO" id="GO:0005524">
    <property type="term" value="F:ATP binding"/>
    <property type="evidence" value="ECO:0007669"/>
    <property type="project" value="UniProtKB-UniRule"/>
</dbReference>
<evidence type="ECO:0000256" key="5">
    <source>
        <dbReference type="PROSITE-ProRule" id="PRU10141"/>
    </source>
</evidence>
<dbReference type="PANTHER" id="PTHR43289:SF34">
    <property type="entry name" value="SERINE_THREONINE-PROTEIN KINASE YBDM-RELATED"/>
    <property type="match status" value="1"/>
</dbReference>
<dbReference type="RefSeq" id="WP_192030381.1">
    <property type="nucleotide sequence ID" value="NZ_JACYTR010000036.1"/>
</dbReference>
<dbReference type="PANTHER" id="PTHR43289">
    <property type="entry name" value="MITOGEN-ACTIVATED PROTEIN KINASE KINASE KINASE 20-RELATED"/>
    <property type="match status" value="1"/>
</dbReference>
<evidence type="ECO:0000256" key="1">
    <source>
        <dbReference type="ARBA" id="ARBA00022679"/>
    </source>
</evidence>
<keyword evidence="8" id="KW-1133">Transmembrane helix</keyword>
<evidence type="ECO:0000256" key="7">
    <source>
        <dbReference type="SAM" id="MobiDB-lite"/>
    </source>
</evidence>
<evidence type="ECO:0000256" key="3">
    <source>
        <dbReference type="ARBA" id="ARBA00022777"/>
    </source>
</evidence>
<dbReference type="PROSITE" id="PS50011">
    <property type="entry name" value="PROTEIN_KINASE_DOM"/>
    <property type="match status" value="1"/>
</dbReference>
<evidence type="ECO:0000256" key="4">
    <source>
        <dbReference type="ARBA" id="ARBA00022840"/>
    </source>
</evidence>